<reference evidence="1" key="1">
    <citation type="submission" date="2022-10" db="EMBL/GenBank/DDBJ databases">
        <title>Culturing micro-colonial fungi from biological soil crusts in the Mojave desert and describing Neophaeococcomyces mojavensis, and introducing the new genera and species Taxawa tesnikishii.</title>
        <authorList>
            <person name="Kurbessoian T."/>
            <person name="Stajich J.E."/>
        </authorList>
    </citation>
    <scope>NUCLEOTIDE SEQUENCE</scope>
    <source>
        <strain evidence="1">JES_112</strain>
    </source>
</reference>
<gene>
    <name evidence="1" type="ORF">H2198_000116</name>
</gene>
<name>A0ACC3AL11_9EURO</name>
<keyword evidence="2" id="KW-1185">Reference proteome</keyword>
<dbReference type="Proteomes" id="UP001172386">
    <property type="component" value="Unassembled WGS sequence"/>
</dbReference>
<sequence length="579" mass="62908">MKLSTFLLPLGLYVAAGSAFDCTTSALNLILPSNASALFAISVSANGTFGHAGDVGYPKNATNLPPLCAVSINVTSSATTSFTFGLFLPCNWNGRFLTVGNGAFTGGINWLDMGAGVQYGFAVVSTNTGHNGTGANSTFALNNPDAKLDWLYRAMHGSIIVAKQVVQSVYAKPPSYSYYSGCSTSGYQGFRDMQMFPDDFDGLLIGAPAWWHSHLQTWSIKVGLYNQPVTAPTYISPSLFPVIGAERPEILRLLRRSPALTLYLMYNDWVETNQSFVFPHLELGTESQWALLAEDPPDPLSVGYVQNFVLDDPTWNWTDFSYATVLAAENANSDADNFDLSAFHGRGGKLLHYHGYADGYIPTHSSVYYYKHVLGTMAPAGIPLDSWYRLFLIPGMRHCAGTDVDALWYIASAGQASTFSNGTYSVPGFEDPAHDALLALMAWVEKGDAPVQLIATKYKNDTNLSEGVLKQRPLCPFPARGVYSGTGSPDDAANWKFKTKQPLAPTPDDSTPTSDGTSITQTRAISPPSSTPEPQIPSSPYVVLDICDTKNQEELAQEKPEAVRRRIDDVLRELEESGE</sequence>
<protein>
    <submittedName>
        <fullName evidence="1">Uncharacterized protein</fullName>
    </submittedName>
</protein>
<dbReference type="EMBL" id="JAPDRQ010000001">
    <property type="protein sequence ID" value="KAJ9664770.1"/>
    <property type="molecule type" value="Genomic_DNA"/>
</dbReference>
<comment type="caution">
    <text evidence="1">The sequence shown here is derived from an EMBL/GenBank/DDBJ whole genome shotgun (WGS) entry which is preliminary data.</text>
</comment>
<organism evidence="1 2">
    <name type="scientific">Neophaeococcomyces mojaviensis</name>
    <dbReference type="NCBI Taxonomy" id="3383035"/>
    <lineage>
        <taxon>Eukaryota</taxon>
        <taxon>Fungi</taxon>
        <taxon>Dikarya</taxon>
        <taxon>Ascomycota</taxon>
        <taxon>Pezizomycotina</taxon>
        <taxon>Eurotiomycetes</taxon>
        <taxon>Chaetothyriomycetidae</taxon>
        <taxon>Chaetothyriales</taxon>
        <taxon>Chaetothyriales incertae sedis</taxon>
        <taxon>Neophaeococcomyces</taxon>
    </lineage>
</organism>
<proteinExistence type="predicted"/>
<evidence type="ECO:0000313" key="1">
    <source>
        <dbReference type="EMBL" id="KAJ9664770.1"/>
    </source>
</evidence>
<evidence type="ECO:0000313" key="2">
    <source>
        <dbReference type="Proteomes" id="UP001172386"/>
    </source>
</evidence>
<accession>A0ACC3AL11</accession>